<dbReference type="Proteomes" id="UP000265520">
    <property type="component" value="Unassembled WGS sequence"/>
</dbReference>
<evidence type="ECO:0000313" key="2">
    <source>
        <dbReference type="Proteomes" id="UP000265520"/>
    </source>
</evidence>
<feature type="non-terminal residue" evidence="1">
    <location>
        <position position="1"/>
    </location>
</feature>
<accession>A0A392WDR7</accession>
<dbReference type="AlphaFoldDB" id="A0A392WDR7"/>
<dbReference type="EMBL" id="LXQA011456255">
    <property type="protein sequence ID" value="MCI97853.1"/>
    <property type="molecule type" value="Genomic_DNA"/>
</dbReference>
<protein>
    <submittedName>
        <fullName evidence="1">Uncharacterized protein</fullName>
    </submittedName>
</protein>
<proteinExistence type="predicted"/>
<name>A0A392WDR7_9FABA</name>
<organism evidence="1 2">
    <name type="scientific">Trifolium medium</name>
    <dbReference type="NCBI Taxonomy" id="97028"/>
    <lineage>
        <taxon>Eukaryota</taxon>
        <taxon>Viridiplantae</taxon>
        <taxon>Streptophyta</taxon>
        <taxon>Embryophyta</taxon>
        <taxon>Tracheophyta</taxon>
        <taxon>Spermatophyta</taxon>
        <taxon>Magnoliopsida</taxon>
        <taxon>eudicotyledons</taxon>
        <taxon>Gunneridae</taxon>
        <taxon>Pentapetalae</taxon>
        <taxon>rosids</taxon>
        <taxon>fabids</taxon>
        <taxon>Fabales</taxon>
        <taxon>Fabaceae</taxon>
        <taxon>Papilionoideae</taxon>
        <taxon>50 kb inversion clade</taxon>
        <taxon>NPAAA clade</taxon>
        <taxon>Hologalegina</taxon>
        <taxon>IRL clade</taxon>
        <taxon>Trifolieae</taxon>
        <taxon>Trifolium</taxon>
    </lineage>
</organism>
<reference evidence="1 2" key="1">
    <citation type="journal article" date="2018" name="Front. Plant Sci.">
        <title>Red Clover (Trifolium pratense) and Zigzag Clover (T. medium) - A Picture of Genomic Similarities and Differences.</title>
        <authorList>
            <person name="Dluhosova J."/>
            <person name="Istvanek J."/>
            <person name="Nedelnik J."/>
            <person name="Repkova J."/>
        </authorList>
    </citation>
    <scope>NUCLEOTIDE SEQUENCE [LARGE SCALE GENOMIC DNA]</scope>
    <source>
        <strain evidence="2">cv. 10/8</strain>
        <tissue evidence="1">Leaf</tissue>
    </source>
</reference>
<evidence type="ECO:0000313" key="1">
    <source>
        <dbReference type="EMBL" id="MCI97853.1"/>
    </source>
</evidence>
<keyword evidence="2" id="KW-1185">Reference proteome</keyword>
<sequence length="59" mass="6558">KDLNPVVQPQEVPTPTLGDLVKKEVMKLFKTGMINSMPESLRVNPVDVTSKNVEFVYVG</sequence>
<comment type="caution">
    <text evidence="1">The sequence shown here is derived from an EMBL/GenBank/DDBJ whole genome shotgun (WGS) entry which is preliminary data.</text>
</comment>